<feature type="chain" id="PRO_5023009905" evidence="5">
    <location>
        <begin position="27"/>
        <end position="495"/>
    </location>
</feature>
<dbReference type="InterPro" id="IPR024607">
    <property type="entry name" value="Sulfatase_CS"/>
</dbReference>
<reference evidence="7 8" key="1">
    <citation type="submission" date="2019-02" db="EMBL/GenBank/DDBJ databases">
        <title>Deep-cultivation of Planctomycetes and their phenomic and genomic characterization uncovers novel biology.</title>
        <authorList>
            <person name="Wiegand S."/>
            <person name="Jogler M."/>
            <person name="Boedeker C."/>
            <person name="Pinto D."/>
            <person name="Vollmers J."/>
            <person name="Rivas-Marin E."/>
            <person name="Kohn T."/>
            <person name="Peeters S.H."/>
            <person name="Heuer A."/>
            <person name="Rast P."/>
            <person name="Oberbeckmann S."/>
            <person name="Bunk B."/>
            <person name="Jeske O."/>
            <person name="Meyerdierks A."/>
            <person name="Storesund J.E."/>
            <person name="Kallscheuer N."/>
            <person name="Luecker S."/>
            <person name="Lage O.M."/>
            <person name="Pohl T."/>
            <person name="Merkel B.J."/>
            <person name="Hornburger P."/>
            <person name="Mueller R.-W."/>
            <person name="Bruemmer F."/>
            <person name="Labrenz M."/>
            <person name="Spormann A.M."/>
            <person name="Op Den Camp H."/>
            <person name="Overmann J."/>
            <person name="Amann R."/>
            <person name="Jetten M.S.M."/>
            <person name="Mascher T."/>
            <person name="Medema M.H."/>
            <person name="Devos D.P."/>
            <person name="Kaster A.-K."/>
            <person name="Ovreas L."/>
            <person name="Rohde M."/>
            <person name="Galperin M.Y."/>
            <person name="Jogler C."/>
        </authorList>
    </citation>
    <scope>NUCLEOTIDE SEQUENCE [LARGE SCALE GENOMIC DNA]</scope>
    <source>
        <strain evidence="7 8">Pan54</strain>
    </source>
</reference>
<sequence precursor="true">MRRKLLLLVAIAMVFSITGFSKIANAARPNVIFILTDDQRWDQLGCAGHPYLKTPHIDQLAEEGVQFSNMFVTTSLCSPSRASFLSGLYASSHGVVNNFTDYPRDLDSFPKRLQDAGYETAYIGKWHMGEADDSKRPGFDYWVTHKGQGQYYDTEFNVNGDRKVVPGYYTTVVTDMAVDWMKQQPKDKPYMLILGHKAPHTPFTPEEKYEHIFDDIEVNYPHSAFHLEGKPKWIEQRLDTWHGIYGPLYGFREKFPDRSAEAVLDFEKFSLSYTASIKSVDDSVGRMYELLKQRGVLDNTVIVFAGDNGMFLGEHGMSDKRAMHEPSIRVPMIVRYPKVAKPGSVIPQQVLNIDLAPSLVELCGAKPMQNIHGSSWVPLLKGNTKDWRDAWFYEYNYEKQFPYTPNVRGIRTDRWKYMRYPHGDGSADKHMAELYDLENDPGEMHNLIDKPEHKELISKLKKQLDDLIAKTGGTSWETLPMDEGIKTELPDADIR</sequence>
<evidence type="ECO:0000256" key="5">
    <source>
        <dbReference type="SAM" id="SignalP"/>
    </source>
</evidence>
<keyword evidence="3 7" id="KW-0378">Hydrolase</keyword>
<name>A0A5C5XAV7_9PLAN</name>
<dbReference type="InterPro" id="IPR000917">
    <property type="entry name" value="Sulfatase_N"/>
</dbReference>
<keyword evidence="4" id="KW-0325">Glycoprotein</keyword>
<dbReference type="EMBL" id="SJPG01000001">
    <property type="protein sequence ID" value="TWT60120.1"/>
    <property type="molecule type" value="Genomic_DNA"/>
</dbReference>
<comment type="caution">
    <text evidence="7">The sequence shown here is derived from an EMBL/GenBank/DDBJ whole genome shotgun (WGS) entry which is preliminary data.</text>
</comment>
<feature type="domain" description="Sulfatase N-terminal" evidence="6">
    <location>
        <begin position="29"/>
        <end position="364"/>
    </location>
</feature>
<evidence type="ECO:0000256" key="4">
    <source>
        <dbReference type="ARBA" id="ARBA00023180"/>
    </source>
</evidence>
<comment type="similarity">
    <text evidence="1">Belongs to the sulfatase family.</text>
</comment>
<dbReference type="GO" id="GO:0004065">
    <property type="term" value="F:arylsulfatase activity"/>
    <property type="evidence" value="ECO:0007669"/>
    <property type="project" value="UniProtKB-EC"/>
</dbReference>
<dbReference type="CDD" id="cd16031">
    <property type="entry name" value="G6S_like"/>
    <property type="match status" value="1"/>
</dbReference>
<evidence type="ECO:0000256" key="3">
    <source>
        <dbReference type="ARBA" id="ARBA00022801"/>
    </source>
</evidence>
<evidence type="ECO:0000313" key="7">
    <source>
        <dbReference type="EMBL" id="TWT60120.1"/>
    </source>
</evidence>
<dbReference type="EC" id="3.1.6.1" evidence="7"/>
<dbReference type="PANTHER" id="PTHR43108">
    <property type="entry name" value="N-ACETYLGLUCOSAMINE-6-SULFATASE FAMILY MEMBER"/>
    <property type="match status" value="1"/>
</dbReference>
<accession>A0A5C5XAV7</accession>
<protein>
    <submittedName>
        <fullName evidence="7">Arylsulfatase</fullName>
        <ecNumber evidence="7">3.1.6.1</ecNumber>
    </submittedName>
</protein>
<dbReference type="PROSITE" id="PS00149">
    <property type="entry name" value="SULFATASE_2"/>
    <property type="match status" value="1"/>
</dbReference>
<evidence type="ECO:0000256" key="2">
    <source>
        <dbReference type="ARBA" id="ARBA00022729"/>
    </source>
</evidence>
<dbReference type="Pfam" id="PF00884">
    <property type="entry name" value="Sulfatase"/>
    <property type="match status" value="1"/>
</dbReference>
<proteinExistence type="inferred from homology"/>
<dbReference type="PANTHER" id="PTHR43108:SF6">
    <property type="entry name" value="N-SULPHOGLUCOSAMINE SULPHOHYDROLASE"/>
    <property type="match status" value="1"/>
</dbReference>
<gene>
    <name evidence="7" type="ORF">Pan54_08330</name>
</gene>
<evidence type="ECO:0000259" key="6">
    <source>
        <dbReference type="Pfam" id="PF00884"/>
    </source>
</evidence>
<organism evidence="7 8">
    <name type="scientific">Rubinisphaera italica</name>
    <dbReference type="NCBI Taxonomy" id="2527969"/>
    <lineage>
        <taxon>Bacteria</taxon>
        <taxon>Pseudomonadati</taxon>
        <taxon>Planctomycetota</taxon>
        <taxon>Planctomycetia</taxon>
        <taxon>Planctomycetales</taxon>
        <taxon>Planctomycetaceae</taxon>
        <taxon>Rubinisphaera</taxon>
    </lineage>
</organism>
<dbReference type="Proteomes" id="UP000316095">
    <property type="component" value="Unassembled WGS sequence"/>
</dbReference>
<evidence type="ECO:0000313" key="8">
    <source>
        <dbReference type="Proteomes" id="UP000316095"/>
    </source>
</evidence>
<dbReference type="InterPro" id="IPR017850">
    <property type="entry name" value="Alkaline_phosphatase_core_sf"/>
</dbReference>
<keyword evidence="2 5" id="KW-0732">Signal</keyword>
<dbReference type="SUPFAM" id="SSF53649">
    <property type="entry name" value="Alkaline phosphatase-like"/>
    <property type="match status" value="1"/>
</dbReference>
<keyword evidence="8" id="KW-1185">Reference proteome</keyword>
<feature type="signal peptide" evidence="5">
    <location>
        <begin position="1"/>
        <end position="26"/>
    </location>
</feature>
<evidence type="ECO:0000256" key="1">
    <source>
        <dbReference type="ARBA" id="ARBA00008779"/>
    </source>
</evidence>
<dbReference type="Gene3D" id="3.40.720.10">
    <property type="entry name" value="Alkaline Phosphatase, subunit A"/>
    <property type="match status" value="1"/>
</dbReference>
<dbReference type="AlphaFoldDB" id="A0A5C5XAV7"/>